<dbReference type="InterPro" id="IPR011014">
    <property type="entry name" value="MscS_channel_TM-2"/>
</dbReference>
<evidence type="ECO:0000256" key="2">
    <source>
        <dbReference type="ARBA" id="ARBA00008017"/>
    </source>
</evidence>
<dbReference type="Gene3D" id="2.30.30.60">
    <property type="match status" value="1"/>
</dbReference>
<evidence type="ECO:0000259" key="8">
    <source>
        <dbReference type="Pfam" id="PF00924"/>
    </source>
</evidence>
<feature type="domain" description="Mechanosensitive ion channel transmembrane helices 2/3" evidence="9">
    <location>
        <begin position="89"/>
        <end position="130"/>
    </location>
</feature>
<dbReference type="Gene3D" id="1.10.287.1260">
    <property type="match status" value="1"/>
</dbReference>
<dbReference type="OrthoDB" id="9809206at2"/>
<evidence type="ECO:0000256" key="5">
    <source>
        <dbReference type="ARBA" id="ARBA00022989"/>
    </source>
</evidence>
<feature type="domain" description="Mechanosensitive ion channel MscS" evidence="8">
    <location>
        <begin position="131"/>
        <end position="201"/>
    </location>
</feature>
<evidence type="ECO:0000256" key="7">
    <source>
        <dbReference type="SAM" id="Phobius"/>
    </source>
</evidence>
<accession>A0A662Z4F8</accession>
<reference evidence="10 11" key="1">
    <citation type="submission" date="2016-10" db="EMBL/GenBank/DDBJ databases">
        <authorList>
            <person name="Varghese N."/>
            <person name="Submissions S."/>
        </authorList>
    </citation>
    <scope>NUCLEOTIDE SEQUENCE [LARGE SCALE GENOMIC DNA]</scope>
    <source>
        <strain evidence="10 11">IBRC-M10081</strain>
    </source>
</reference>
<evidence type="ECO:0000256" key="3">
    <source>
        <dbReference type="ARBA" id="ARBA00022475"/>
    </source>
</evidence>
<dbReference type="InterPro" id="IPR011066">
    <property type="entry name" value="MscS_channel_C_sf"/>
</dbReference>
<comment type="similarity">
    <text evidence="2">Belongs to the MscS (TC 1.A.23) family.</text>
</comment>
<dbReference type="PANTHER" id="PTHR30460:SF0">
    <property type="entry name" value="MODERATE CONDUCTANCE MECHANOSENSITIVE CHANNEL YBIO"/>
    <property type="match status" value="1"/>
</dbReference>
<keyword evidence="3" id="KW-1003">Cell membrane</keyword>
<dbReference type="InterPro" id="IPR006685">
    <property type="entry name" value="MscS_channel_2nd"/>
</dbReference>
<dbReference type="SUPFAM" id="SSF50182">
    <property type="entry name" value="Sm-like ribonucleoproteins"/>
    <property type="match status" value="1"/>
</dbReference>
<keyword evidence="11" id="KW-1185">Reference proteome</keyword>
<name>A0A662Z4F8_9STAP</name>
<protein>
    <submittedName>
        <fullName evidence="10">Small conductance mechanosensitive channel</fullName>
    </submittedName>
</protein>
<keyword evidence="5 7" id="KW-1133">Transmembrane helix</keyword>
<keyword evidence="6 7" id="KW-0472">Membrane</keyword>
<dbReference type="Proteomes" id="UP000243605">
    <property type="component" value="Unassembled WGS sequence"/>
</dbReference>
<feature type="transmembrane region" description="Helical" evidence="7">
    <location>
        <begin position="82"/>
        <end position="107"/>
    </location>
</feature>
<feature type="transmembrane region" description="Helical" evidence="7">
    <location>
        <begin position="40"/>
        <end position="61"/>
    </location>
</feature>
<evidence type="ECO:0000313" key="11">
    <source>
        <dbReference type="Proteomes" id="UP000243605"/>
    </source>
</evidence>
<dbReference type="Gene3D" id="3.30.70.100">
    <property type="match status" value="1"/>
</dbReference>
<comment type="subcellular location">
    <subcellularLocation>
        <location evidence="1">Cell membrane</location>
        <topology evidence="1">Multi-pass membrane protein</topology>
    </subcellularLocation>
</comment>
<dbReference type="InterPro" id="IPR045276">
    <property type="entry name" value="YbiO_bact"/>
</dbReference>
<gene>
    <name evidence="10" type="ORF">SAMN05192557_0801</name>
</gene>
<evidence type="ECO:0000259" key="9">
    <source>
        <dbReference type="Pfam" id="PF21088"/>
    </source>
</evidence>
<dbReference type="InterPro" id="IPR023408">
    <property type="entry name" value="MscS_beta-dom_sf"/>
</dbReference>
<dbReference type="PANTHER" id="PTHR30460">
    <property type="entry name" value="MODERATE CONDUCTANCE MECHANOSENSITIVE CHANNEL YBIO"/>
    <property type="match status" value="1"/>
</dbReference>
<evidence type="ECO:0000256" key="4">
    <source>
        <dbReference type="ARBA" id="ARBA00022692"/>
    </source>
</evidence>
<sequence>MLGNTVNLDNLEEPLDLSFVEEVIATITNPEMWVSLASRLVYSLVLVIIGYIIIKVLTMIIEKSIKLRTKSRLQGNVKRQDTLVSVLRNVIVVFIWFVVIMMIFEAFDLPVRTLLAGAGVIGLAIGFGAQTLVKDIITGFFILLENQFDQGDFITVNTSGTTVATGEVISMGLRSTKLRGFEGELYFIPNGTINEVINFSRENAYSFLDIAVSSEEDESHVEQIINDYFKDHWEEEETFIAPPMVLGLNSVEHGMSQIRLMLEVEPMAQWGATRRTREVVKRVLREHGIEMAVPKMDLSQLPANRGKK</sequence>
<dbReference type="EMBL" id="FOIT01000002">
    <property type="protein sequence ID" value="SEV92481.1"/>
    <property type="molecule type" value="Genomic_DNA"/>
</dbReference>
<evidence type="ECO:0000313" key="10">
    <source>
        <dbReference type="EMBL" id="SEV92481.1"/>
    </source>
</evidence>
<dbReference type="RefSeq" id="WP_091474142.1">
    <property type="nucleotide sequence ID" value="NZ_FOIT01000002.1"/>
</dbReference>
<dbReference type="Pfam" id="PF21088">
    <property type="entry name" value="MS_channel_1st"/>
    <property type="match status" value="1"/>
</dbReference>
<dbReference type="SUPFAM" id="SSF82689">
    <property type="entry name" value="Mechanosensitive channel protein MscS (YggB), C-terminal domain"/>
    <property type="match status" value="1"/>
</dbReference>
<dbReference type="GO" id="GO:0005886">
    <property type="term" value="C:plasma membrane"/>
    <property type="evidence" value="ECO:0007669"/>
    <property type="project" value="UniProtKB-SubCell"/>
</dbReference>
<proteinExistence type="inferred from homology"/>
<dbReference type="Pfam" id="PF00924">
    <property type="entry name" value="MS_channel_2nd"/>
    <property type="match status" value="1"/>
</dbReference>
<dbReference type="AlphaFoldDB" id="A0A662Z4F8"/>
<evidence type="ECO:0000256" key="6">
    <source>
        <dbReference type="ARBA" id="ARBA00023136"/>
    </source>
</evidence>
<organism evidence="10 11">
    <name type="scientific">Aliicoccus persicus</name>
    <dbReference type="NCBI Taxonomy" id="930138"/>
    <lineage>
        <taxon>Bacteria</taxon>
        <taxon>Bacillati</taxon>
        <taxon>Bacillota</taxon>
        <taxon>Bacilli</taxon>
        <taxon>Bacillales</taxon>
        <taxon>Staphylococcaceae</taxon>
        <taxon>Aliicoccus</taxon>
    </lineage>
</organism>
<dbReference type="SUPFAM" id="SSF82861">
    <property type="entry name" value="Mechanosensitive channel protein MscS (YggB), transmembrane region"/>
    <property type="match status" value="1"/>
</dbReference>
<evidence type="ECO:0000256" key="1">
    <source>
        <dbReference type="ARBA" id="ARBA00004651"/>
    </source>
</evidence>
<dbReference type="InterPro" id="IPR049142">
    <property type="entry name" value="MS_channel_1st"/>
</dbReference>
<keyword evidence="4 7" id="KW-0812">Transmembrane</keyword>
<dbReference type="GO" id="GO:0008381">
    <property type="term" value="F:mechanosensitive monoatomic ion channel activity"/>
    <property type="evidence" value="ECO:0007669"/>
    <property type="project" value="InterPro"/>
</dbReference>
<dbReference type="InterPro" id="IPR010920">
    <property type="entry name" value="LSM_dom_sf"/>
</dbReference>
<feature type="transmembrane region" description="Helical" evidence="7">
    <location>
        <begin position="113"/>
        <end position="133"/>
    </location>
</feature>